<evidence type="ECO:0008006" key="3">
    <source>
        <dbReference type="Google" id="ProtNLM"/>
    </source>
</evidence>
<dbReference type="RefSeq" id="WP_204684950.1">
    <property type="nucleotide sequence ID" value="NZ_JACJLU010000002.1"/>
</dbReference>
<accession>A0ABS2FLU4</accession>
<protein>
    <recommendedName>
        <fullName evidence="3">ParB/Sulfiredoxin domain-containing protein</fullName>
    </recommendedName>
</protein>
<sequence>MAILMEHLLNGSRRKIDVREIRRNERNFYADLNEDEEFGVLGLAEDIQQYGQKEDIEVYEDDSLDDGKKYTLLSGERRWKAMCYNLENGVGDGMINAIVTRKPETEIEEMNRIISGNHQRDKNESIRMEEVKIEEANWDQLVENGEKPAGKKRVWIGKRINLSERQVQTYLTRLKEMREVQENGATITVSGEEFTELAEPEPEGISSSDKENLKQLQKALSESTGRKVKISPKNFGITFYPYDLEDVFAVLNDLGFDEDGTWK</sequence>
<evidence type="ECO:0000313" key="1">
    <source>
        <dbReference type="EMBL" id="MBM6830993.1"/>
    </source>
</evidence>
<gene>
    <name evidence="1" type="ORF">H5982_02575</name>
</gene>
<comment type="caution">
    <text evidence="1">The sequence shown here is derived from an EMBL/GenBank/DDBJ whole genome shotgun (WGS) entry which is preliminary data.</text>
</comment>
<keyword evidence="2" id="KW-1185">Reference proteome</keyword>
<dbReference type="SUPFAM" id="SSF110849">
    <property type="entry name" value="ParB/Sulfiredoxin"/>
    <property type="match status" value="1"/>
</dbReference>
<dbReference type="InterPro" id="IPR036086">
    <property type="entry name" value="ParB/Sulfiredoxin_sf"/>
</dbReference>
<dbReference type="Proteomes" id="UP000775500">
    <property type="component" value="Unassembled WGS sequence"/>
</dbReference>
<dbReference type="EMBL" id="JACJLU010000002">
    <property type="protein sequence ID" value="MBM6830993.1"/>
    <property type="molecule type" value="Genomic_DNA"/>
</dbReference>
<evidence type="ECO:0000313" key="2">
    <source>
        <dbReference type="Proteomes" id="UP000775500"/>
    </source>
</evidence>
<reference evidence="1 2" key="1">
    <citation type="journal article" date="2021" name="Sci. Rep.">
        <title>The distribution of antibiotic resistance genes in chicken gut microbiota commensals.</title>
        <authorList>
            <person name="Juricova H."/>
            <person name="Matiasovicova J."/>
            <person name="Kubasova T."/>
            <person name="Cejkova D."/>
            <person name="Rychlik I."/>
        </authorList>
    </citation>
    <scope>NUCLEOTIDE SEQUENCE [LARGE SCALE GENOMIC DNA]</scope>
    <source>
        <strain evidence="1 2">An423</strain>
    </source>
</reference>
<organism evidence="1 2">
    <name type="scientific">Faecalicoccus acidiformans</name>
    <dbReference type="NCBI Taxonomy" id="915173"/>
    <lineage>
        <taxon>Bacteria</taxon>
        <taxon>Bacillati</taxon>
        <taxon>Bacillota</taxon>
        <taxon>Erysipelotrichia</taxon>
        <taxon>Erysipelotrichales</taxon>
        <taxon>Erysipelotrichaceae</taxon>
        <taxon>Faecalicoccus</taxon>
    </lineage>
</organism>
<dbReference type="Gene3D" id="3.90.1530.30">
    <property type="match status" value="1"/>
</dbReference>
<proteinExistence type="predicted"/>
<name>A0ABS2FLU4_9FIRM</name>